<organism evidence="1 2">
    <name type="scientific">Cricetulus griseus</name>
    <name type="common">Chinese hamster</name>
    <name type="synonym">Cricetulus barabensis griseus</name>
    <dbReference type="NCBI Taxonomy" id="10029"/>
    <lineage>
        <taxon>Eukaryota</taxon>
        <taxon>Metazoa</taxon>
        <taxon>Chordata</taxon>
        <taxon>Craniata</taxon>
        <taxon>Vertebrata</taxon>
        <taxon>Euteleostomi</taxon>
        <taxon>Mammalia</taxon>
        <taxon>Eutheria</taxon>
        <taxon>Euarchontoglires</taxon>
        <taxon>Glires</taxon>
        <taxon>Rodentia</taxon>
        <taxon>Myomorpha</taxon>
        <taxon>Muroidea</taxon>
        <taxon>Cricetidae</taxon>
        <taxon>Cricetinae</taxon>
        <taxon>Cricetulus</taxon>
    </lineage>
</organism>
<sequence length="67" mass="7504">MAEYFLNQKCLERNCIAPSQSQASLQFTGILVHPWAKGNTTKNGLQHINYLSTVDMGNLLRSACGRY</sequence>
<reference evidence="2" key="1">
    <citation type="journal article" date="2011" name="Nat. Biotechnol.">
        <title>The genomic sequence of the Chinese hamster ovary (CHO)-K1 cell line.</title>
        <authorList>
            <person name="Xu X."/>
            <person name="Nagarajan H."/>
            <person name="Lewis N.E."/>
            <person name="Pan S."/>
            <person name="Cai Z."/>
            <person name="Liu X."/>
            <person name="Chen W."/>
            <person name="Xie M."/>
            <person name="Wang W."/>
            <person name="Hammond S."/>
            <person name="Andersen M.R."/>
            <person name="Neff N."/>
            <person name="Passarelli B."/>
            <person name="Koh W."/>
            <person name="Fan H.C."/>
            <person name="Wang J."/>
            <person name="Gui Y."/>
            <person name="Lee K.H."/>
            <person name="Betenbaugh M.J."/>
            <person name="Quake S.R."/>
            <person name="Famili I."/>
            <person name="Palsson B.O."/>
            <person name="Wang J."/>
        </authorList>
    </citation>
    <scope>NUCLEOTIDE SEQUENCE [LARGE SCALE GENOMIC DNA]</scope>
    <source>
        <strain evidence="2">CHO K1 cell line</strain>
    </source>
</reference>
<dbReference type="AlphaFoldDB" id="G3H9G5"/>
<protein>
    <submittedName>
        <fullName evidence="1">Uncharacterized protein</fullName>
    </submittedName>
</protein>
<name>G3H9G5_CRIGR</name>
<dbReference type="Proteomes" id="UP000001075">
    <property type="component" value="Unassembled WGS sequence"/>
</dbReference>
<proteinExistence type="predicted"/>
<dbReference type="EMBL" id="JH000229">
    <property type="protein sequence ID" value="EGW00216.1"/>
    <property type="molecule type" value="Genomic_DNA"/>
</dbReference>
<accession>G3H9G5</accession>
<evidence type="ECO:0000313" key="1">
    <source>
        <dbReference type="EMBL" id="EGW00216.1"/>
    </source>
</evidence>
<evidence type="ECO:0000313" key="2">
    <source>
        <dbReference type="Proteomes" id="UP000001075"/>
    </source>
</evidence>
<gene>
    <name evidence="1" type="ORF">I79_007037</name>
</gene>
<dbReference type="InParanoid" id="G3H9G5"/>